<reference evidence="2 3" key="1">
    <citation type="submission" date="2018-01" db="EMBL/GenBank/DDBJ databases">
        <title>Whole genome analyses suggest that Burkholderia sensu lato contains two further novel genera in the rhizoxinica-symbiotica group Mycetohabitans gen. nov., and Trinickia gen. nov.: implications for the evolution of diazotrophy and nodulation in the Burkholderiaceae.</title>
        <authorList>
            <person name="Estrada-de los Santos P."/>
            <person name="Palmer M."/>
            <person name="Chavez-Ramirez B."/>
            <person name="Beukes C."/>
            <person name="Steenkamp E.T."/>
            <person name="Hirsch A.M."/>
            <person name="Manyaka P."/>
            <person name="Maluk M."/>
            <person name="Lafos M."/>
            <person name="Crook M."/>
            <person name="Gross E."/>
            <person name="Simon M.F."/>
            <person name="Bueno dos Reis Junior F."/>
            <person name="Poole P.S."/>
            <person name="Venter S.N."/>
            <person name="James E.K."/>
        </authorList>
    </citation>
    <scope>NUCLEOTIDE SEQUENCE [LARGE SCALE GENOMIC DNA]</scope>
    <source>
        <strain evidence="2 3">GIMN1.004</strain>
    </source>
</reference>
<feature type="region of interest" description="Disordered" evidence="1">
    <location>
        <begin position="44"/>
        <end position="69"/>
    </location>
</feature>
<gene>
    <name evidence="2" type="ORF">C0Z18_18255</name>
</gene>
<feature type="compositionally biased region" description="Polar residues" evidence="1">
    <location>
        <begin position="1"/>
        <end position="23"/>
    </location>
</feature>
<evidence type="ECO:0000313" key="2">
    <source>
        <dbReference type="EMBL" id="PMS18167.1"/>
    </source>
</evidence>
<sequence length="69" mass="7270">MSGTQNVSGTANQSINDMNQGTIDAQAMEGAQAKFTEAMQALQIDSSTNTARADLSKSEGEDMKDLSRA</sequence>
<evidence type="ECO:0000256" key="1">
    <source>
        <dbReference type="SAM" id="MobiDB-lite"/>
    </source>
</evidence>
<dbReference type="RefSeq" id="WP_102646822.1">
    <property type="nucleotide sequence ID" value="NZ_PNYA01000016.1"/>
</dbReference>
<protein>
    <submittedName>
        <fullName evidence="2">Uncharacterized protein</fullName>
    </submittedName>
</protein>
<keyword evidence="3" id="KW-1185">Reference proteome</keyword>
<dbReference type="Proteomes" id="UP000235616">
    <property type="component" value="Unassembled WGS sequence"/>
</dbReference>
<feature type="compositionally biased region" description="Basic and acidic residues" evidence="1">
    <location>
        <begin position="54"/>
        <end position="69"/>
    </location>
</feature>
<comment type="caution">
    <text evidence="2">The sequence shown here is derived from an EMBL/GenBank/DDBJ whole genome shotgun (WGS) entry which is preliminary data.</text>
</comment>
<dbReference type="AlphaFoldDB" id="A0A2N7VM17"/>
<feature type="region of interest" description="Disordered" evidence="1">
    <location>
        <begin position="1"/>
        <end position="25"/>
    </location>
</feature>
<accession>A0A2N7VM17</accession>
<organism evidence="2 3">
    <name type="scientific">Trinickia dabaoshanensis</name>
    <dbReference type="NCBI Taxonomy" id="564714"/>
    <lineage>
        <taxon>Bacteria</taxon>
        <taxon>Pseudomonadati</taxon>
        <taxon>Pseudomonadota</taxon>
        <taxon>Betaproteobacteria</taxon>
        <taxon>Burkholderiales</taxon>
        <taxon>Burkholderiaceae</taxon>
        <taxon>Trinickia</taxon>
    </lineage>
</organism>
<evidence type="ECO:0000313" key="3">
    <source>
        <dbReference type="Proteomes" id="UP000235616"/>
    </source>
</evidence>
<proteinExistence type="predicted"/>
<name>A0A2N7VM17_9BURK</name>
<dbReference type="EMBL" id="PNYA01000016">
    <property type="protein sequence ID" value="PMS18167.1"/>
    <property type="molecule type" value="Genomic_DNA"/>
</dbReference>